<dbReference type="Gene3D" id="3.30.1460.30">
    <property type="entry name" value="YgaC/TfoX-N like chaperone"/>
    <property type="match status" value="1"/>
</dbReference>
<reference evidence="2 3" key="1">
    <citation type="submission" date="2019-01" db="EMBL/GenBank/DDBJ databases">
        <title>Muriicola soli sp. nov., isolated from soil.</title>
        <authorList>
            <person name="Kang H.J."/>
            <person name="Kim S.B."/>
        </authorList>
    </citation>
    <scope>NUCLEOTIDE SEQUENCE [LARGE SCALE GENOMIC DNA]</scope>
    <source>
        <strain evidence="2 3">MMS17-SY002</strain>
    </source>
</reference>
<accession>A0A411E836</accession>
<dbReference type="EMBL" id="CP035544">
    <property type="protein sequence ID" value="QBA63849.1"/>
    <property type="molecule type" value="Genomic_DNA"/>
</dbReference>
<protein>
    <submittedName>
        <fullName evidence="2">TfoX family protein</fullName>
    </submittedName>
</protein>
<organism evidence="2 3">
    <name type="scientific">Muriicola soli</name>
    <dbReference type="NCBI Taxonomy" id="2507538"/>
    <lineage>
        <taxon>Bacteria</taxon>
        <taxon>Pseudomonadati</taxon>
        <taxon>Bacteroidota</taxon>
        <taxon>Flavobacteriia</taxon>
        <taxon>Flavobacteriales</taxon>
        <taxon>Flavobacteriaceae</taxon>
        <taxon>Muriicola</taxon>
    </lineage>
</organism>
<dbReference type="KEGG" id="mur:EQY75_04445"/>
<dbReference type="Pfam" id="PF04993">
    <property type="entry name" value="TfoX_N"/>
    <property type="match status" value="1"/>
</dbReference>
<dbReference type="Proteomes" id="UP000290889">
    <property type="component" value="Chromosome"/>
</dbReference>
<dbReference type="RefSeq" id="WP_129603229.1">
    <property type="nucleotide sequence ID" value="NZ_CP035544.1"/>
</dbReference>
<evidence type="ECO:0000313" key="2">
    <source>
        <dbReference type="EMBL" id="QBA63849.1"/>
    </source>
</evidence>
<feature type="domain" description="TfoX N-terminal" evidence="1">
    <location>
        <begin position="25"/>
        <end position="108"/>
    </location>
</feature>
<gene>
    <name evidence="2" type="ORF">EQY75_04445</name>
</gene>
<dbReference type="SUPFAM" id="SSF159894">
    <property type="entry name" value="YgaC/TfoX-N like"/>
    <property type="match status" value="1"/>
</dbReference>
<keyword evidence="3" id="KW-1185">Reference proteome</keyword>
<proteinExistence type="predicted"/>
<name>A0A411E836_9FLAO</name>
<dbReference type="OrthoDB" id="214902at2"/>
<dbReference type="AlphaFoldDB" id="A0A411E836"/>
<sequence length="114" mass="13111">MPFDAVLAERIRKALLSYPASLQSDLTEKKMFGGLAFLLRGKMTIGIIGEELAVRVVEEKMEEMLKMNHVRPMDFTKKPMKEFIYVSQEGLQSEKELHRYIALGIEHARVKLKS</sequence>
<evidence type="ECO:0000313" key="3">
    <source>
        <dbReference type="Proteomes" id="UP000290889"/>
    </source>
</evidence>
<dbReference type="InterPro" id="IPR007076">
    <property type="entry name" value="TfoX_N"/>
</dbReference>
<evidence type="ECO:0000259" key="1">
    <source>
        <dbReference type="Pfam" id="PF04993"/>
    </source>
</evidence>